<evidence type="ECO:0000313" key="1">
    <source>
        <dbReference type="EMBL" id="KAF2110921.1"/>
    </source>
</evidence>
<proteinExistence type="predicted"/>
<protein>
    <submittedName>
        <fullName evidence="1">Uncharacterized protein</fullName>
    </submittedName>
</protein>
<dbReference type="AlphaFoldDB" id="A0A6A5YXQ9"/>
<sequence length="151" mass="17461">MEAGHAASFILALRGADDDCMFLKEWEWEQDEDCQRTIVSPDTSPTFAVALLRDVGYRFLPCWRYGRPPTSTLCSSDSHDKRNVHDWTFAPQTVLGRAILWSSMSRRFEPRWIKLDLEFYYRRGSPSLGSGRHRAQGSFRVWLLCSVQPSL</sequence>
<name>A0A6A5YXQ9_9PLEO</name>
<dbReference type="EMBL" id="ML977336">
    <property type="protein sequence ID" value="KAF2110921.1"/>
    <property type="molecule type" value="Genomic_DNA"/>
</dbReference>
<dbReference type="Proteomes" id="UP000799770">
    <property type="component" value="Unassembled WGS sequence"/>
</dbReference>
<reference evidence="1" key="1">
    <citation type="journal article" date="2020" name="Stud. Mycol.">
        <title>101 Dothideomycetes genomes: a test case for predicting lifestyles and emergence of pathogens.</title>
        <authorList>
            <person name="Haridas S."/>
            <person name="Albert R."/>
            <person name="Binder M."/>
            <person name="Bloem J."/>
            <person name="Labutti K."/>
            <person name="Salamov A."/>
            <person name="Andreopoulos B."/>
            <person name="Baker S."/>
            <person name="Barry K."/>
            <person name="Bills G."/>
            <person name="Bluhm B."/>
            <person name="Cannon C."/>
            <person name="Castanera R."/>
            <person name="Culley D."/>
            <person name="Daum C."/>
            <person name="Ezra D."/>
            <person name="Gonzalez J."/>
            <person name="Henrissat B."/>
            <person name="Kuo A."/>
            <person name="Liang C."/>
            <person name="Lipzen A."/>
            <person name="Lutzoni F."/>
            <person name="Magnuson J."/>
            <person name="Mondo S."/>
            <person name="Nolan M."/>
            <person name="Ohm R."/>
            <person name="Pangilinan J."/>
            <person name="Park H.-J."/>
            <person name="Ramirez L."/>
            <person name="Alfaro M."/>
            <person name="Sun H."/>
            <person name="Tritt A."/>
            <person name="Yoshinaga Y."/>
            <person name="Zwiers L.-H."/>
            <person name="Turgeon B."/>
            <person name="Goodwin S."/>
            <person name="Spatafora J."/>
            <person name="Crous P."/>
            <person name="Grigoriev I."/>
        </authorList>
    </citation>
    <scope>NUCLEOTIDE SEQUENCE</scope>
    <source>
        <strain evidence="1">CBS 627.86</strain>
    </source>
</reference>
<gene>
    <name evidence="1" type="ORF">BDV96DRAFT_193279</name>
</gene>
<keyword evidence="2" id="KW-1185">Reference proteome</keyword>
<organism evidence="1 2">
    <name type="scientific">Lophiotrema nucula</name>
    <dbReference type="NCBI Taxonomy" id="690887"/>
    <lineage>
        <taxon>Eukaryota</taxon>
        <taxon>Fungi</taxon>
        <taxon>Dikarya</taxon>
        <taxon>Ascomycota</taxon>
        <taxon>Pezizomycotina</taxon>
        <taxon>Dothideomycetes</taxon>
        <taxon>Pleosporomycetidae</taxon>
        <taxon>Pleosporales</taxon>
        <taxon>Lophiotremataceae</taxon>
        <taxon>Lophiotrema</taxon>
    </lineage>
</organism>
<evidence type="ECO:0000313" key="2">
    <source>
        <dbReference type="Proteomes" id="UP000799770"/>
    </source>
</evidence>
<accession>A0A6A5YXQ9</accession>